<evidence type="ECO:0000313" key="3">
    <source>
        <dbReference type="Proteomes" id="UP000183561"/>
    </source>
</evidence>
<evidence type="ECO:0000259" key="1">
    <source>
        <dbReference type="Pfam" id="PF13188"/>
    </source>
</evidence>
<dbReference type="Proteomes" id="UP000183561">
    <property type="component" value="Unassembled WGS sequence"/>
</dbReference>
<organism evidence="2 3">
    <name type="scientific">Rhodococcus koreensis</name>
    <dbReference type="NCBI Taxonomy" id="99653"/>
    <lineage>
        <taxon>Bacteria</taxon>
        <taxon>Bacillati</taxon>
        <taxon>Actinomycetota</taxon>
        <taxon>Actinomycetes</taxon>
        <taxon>Mycobacteriales</taxon>
        <taxon>Nocardiaceae</taxon>
        <taxon>Rhodococcus</taxon>
    </lineage>
</organism>
<name>A0A1H4LZM5_9NOCA</name>
<accession>A0A1H4LZM5</accession>
<dbReference type="SUPFAM" id="SSF55785">
    <property type="entry name" value="PYP-like sensor domain (PAS domain)"/>
    <property type="match status" value="1"/>
</dbReference>
<proteinExistence type="predicted"/>
<dbReference type="InterPro" id="IPR035965">
    <property type="entry name" value="PAS-like_dom_sf"/>
</dbReference>
<evidence type="ECO:0000313" key="2">
    <source>
        <dbReference type="EMBL" id="SEB75715.1"/>
    </source>
</evidence>
<keyword evidence="3" id="KW-1185">Reference proteome</keyword>
<dbReference type="RefSeq" id="WP_074933667.1">
    <property type="nucleotide sequence ID" value="NZ_FNSV01000005.1"/>
</dbReference>
<dbReference type="Pfam" id="PF13188">
    <property type="entry name" value="PAS_8"/>
    <property type="match status" value="1"/>
</dbReference>
<gene>
    <name evidence="2" type="ORF">SAMN04490239_1532</name>
</gene>
<dbReference type="Gene3D" id="3.30.450.20">
    <property type="entry name" value="PAS domain"/>
    <property type="match status" value="1"/>
</dbReference>
<dbReference type="InterPro" id="IPR000014">
    <property type="entry name" value="PAS"/>
</dbReference>
<dbReference type="AlphaFoldDB" id="A0A1H4LZM5"/>
<dbReference type="EMBL" id="FNSV01000005">
    <property type="protein sequence ID" value="SEB75715.1"/>
    <property type="molecule type" value="Genomic_DNA"/>
</dbReference>
<sequence>MVFESQGPDLWRSVFERATDLVMVSDFASGRILSLNPAGIRLVGLRDDTDARARTTAEFLTDAGLAQTPAVEAALTRDGHWEGTSELRHFGTGAPIPVSVSTLSDKHGDLHESAATVCRSR</sequence>
<protein>
    <recommendedName>
        <fullName evidence="1">PAS domain-containing protein</fullName>
    </recommendedName>
</protein>
<reference evidence="3" key="1">
    <citation type="submission" date="2016-10" db="EMBL/GenBank/DDBJ databases">
        <authorList>
            <person name="Varghese N."/>
            <person name="Submissions S."/>
        </authorList>
    </citation>
    <scope>NUCLEOTIDE SEQUENCE [LARGE SCALE GENOMIC DNA]</scope>
    <source>
        <strain evidence="3">DSM 44498</strain>
    </source>
</reference>
<feature type="domain" description="PAS" evidence="1">
    <location>
        <begin position="10"/>
        <end position="53"/>
    </location>
</feature>